<dbReference type="InterPro" id="IPR038713">
    <property type="entry name" value="Terminase_Gp1_N_sf"/>
</dbReference>
<dbReference type="GO" id="GO:0051276">
    <property type="term" value="P:chromosome organization"/>
    <property type="evidence" value="ECO:0007669"/>
    <property type="project" value="InterPro"/>
</dbReference>
<dbReference type="RefSeq" id="WP_232019621.1">
    <property type="nucleotide sequence ID" value="NZ_AP018005.1"/>
</dbReference>
<proteinExistence type="predicted"/>
<name>A0A2Z5UWQ2_9COXI</name>
<keyword evidence="2" id="KW-1185">Reference proteome</keyword>
<dbReference type="Gene3D" id="1.10.10.1400">
    <property type="entry name" value="Terminase, small subunit, N-terminal DNA-binding domain, HTH motif"/>
    <property type="match status" value="1"/>
</dbReference>
<dbReference type="Pfam" id="PF03592">
    <property type="entry name" value="Terminase_2"/>
    <property type="match status" value="1"/>
</dbReference>
<dbReference type="InterPro" id="IPR005335">
    <property type="entry name" value="Terminase_ssu"/>
</dbReference>
<dbReference type="KEGG" id="rvi:RVIR1_09660"/>
<evidence type="ECO:0000313" key="2">
    <source>
        <dbReference type="Proteomes" id="UP000282483"/>
    </source>
</evidence>
<dbReference type="Proteomes" id="UP000282483">
    <property type="component" value="Chromosome"/>
</dbReference>
<dbReference type="EMBL" id="AP018005">
    <property type="protein sequence ID" value="BBB15443.1"/>
    <property type="molecule type" value="Genomic_DNA"/>
</dbReference>
<evidence type="ECO:0000313" key="1">
    <source>
        <dbReference type="EMBL" id="BBB15443.1"/>
    </source>
</evidence>
<accession>A0A2Z5UWQ2</accession>
<protein>
    <submittedName>
        <fullName evidence="1">Terminase small subunit</fullName>
    </submittedName>
</protein>
<gene>
    <name evidence="1" type="ORF">RVIR1_09660</name>
</gene>
<reference evidence="1 2" key="1">
    <citation type="submission" date="2017-03" db="EMBL/GenBank/DDBJ databases">
        <title>The genome sequence of Candidatus Rickettsiella viridis.</title>
        <authorList>
            <person name="Nikoh N."/>
            <person name="Tsuchida T."/>
            <person name="Yamaguchi K."/>
            <person name="Maeda T."/>
            <person name="Shigenobu S."/>
            <person name="Fukatsu T."/>
        </authorList>
    </citation>
    <scope>NUCLEOTIDE SEQUENCE [LARGE SCALE GENOMIC DNA]</scope>
    <source>
        <strain evidence="1 2">Ap-RA04</strain>
    </source>
</reference>
<dbReference type="AlphaFoldDB" id="A0A2Z5UWQ2"/>
<organism evidence="1 2">
    <name type="scientific">Candidatus Rickettsiella viridis</name>
    <dbReference type="NCBI Taxonomy" id="676208"/>
    <lineage>
        <taxon>Bacteria</taxon>
        <taxon>Pseudomonadati</taxon>
        <taxon>Pseudomonadota</taxon>
        <taxon>Gammaproteobacteria</taxon>
        <taxon>Legionellales</taxon>
        <taxon>Coxiellaceae</taxon>
        <taxon>Rickettsiella</taxon>
    </lineage>
</organism>
<sequence>MANETRLPNGLTQRQFVFYNLLIEQMDETGKMDAKQAAIKAGFSSANASRIATRLLKKPEGQAYLKSRQVKSTHSAIATMEWVMEKLALVVRAGISDDGTINSKFLRDSLRALSEIRLLCP</sequence>